<evidence type="ECO:0000256" key="2">
    <source>
        <dbReference type="SAM" id="Phobius"/>
    </source>
</evidence>
<evidence type="ECO:0000256" key="1">
    <source>
        <dbReference type="SAM" id="MobiDB-lite"/>
    </source>
</evidence>
<gene>
    <name evidence="3" type="ORF">KSF_052030</name>
</gene>
<feature type="compositionally biased region" description="Low complexity" evidence="1">
    <location>
        <begin position="391"/>
        <end position="401"/>
    </location>
</feature>
<evidence type="ECO:0000313" key="4">
    <source>
        <dbReference type="Proteomes" id="UP000597444"/>
    </source>
</evidence>
<keyword evidence="2" id="KW-0472">Membrane</keyword>
<feature type="region of interest" description="Disordered" evidence="1">
    <location>
        <begin position="334"/>
        <end position="401"/>
    </location>
</feature>
<feature type="compositionally biased region" description="Basic and acidic residues" evidence="1">
    <location>
        <begin position="7"/>
        <end position="16"/>
    </location>
</feature>
<reference evidence="3" key="1">
    <citation type="submission" date="2020-10" db="EMBL/GenBank/DDBJ databases">
        <title>Taxonomic study of unclassified bacteria belonging to the class Ktedonobacteria.</title>
        <authorList>
            <person name="Yabe S."/>
            <person name="Wang C.M."/>
            <person name="Zheng Y."/>
            <person name="Sakai Y."/>
            <person name="Cavaletti L."/>
            <person name="Monciardini P."/>
            <person name="Donadio S."/>
        </authorList>
    </citation>
    <scope>NUCLEOTIDE SEQUENCE</scope>
    <source>
        <strain evidence="3">ID150040</strain>
    </source>
</reference>
<dbReference type="AlphaFoldDB" id="A0A8J3N4B4"/>
<proteinExistence type="predicted"/>
<name>A0A8J3N4B4_9CHLR</name>
<organism evidence="3 4">
    <name type="scientific">Reticulibacter mediterranei</name>
    <dbReference type="NCBI Taxonomy" id="2778369"/>
    <lineage>
        <taxon>Bacteria</taxon>
        <taxon>Bacillati</taxon>
        <taxon>Chloroflexota</taxon>
        <taxon>Ktedonobacteria</taxon>
        <taxon>Ktedonobacterales</taxon>
        <taxon>Reticulibacteraceae</taxon>
        <taxon>Reticulibacter</taxon>
    </lineage>
</organism>
<evidence type="ECO:0008006" key="5">
    <source>
        <dbReference type="Google" id="ProtNLM"/>
    </source>
</evidence>
<keyword evidence="2" id="KW-1133">Transmembrane helix</keyword>
<keyword evidence="2" id="KW-0812">Transmembrane</keyword>
<accession>A0A8J3N4B4</accession>
<dbReference type="Proteomes" id="UP000597444">
    <property type="component" value="Unassembled WGS sequence"/>
</dbReference>
<comment type="caution">
    <text evidence="3">The sequence shown here is derived from an EMBL/GenBank/DDBJ whole genome shotgun (WGS) entry which is preliminary data.</text>
</comment>
<protein>
    <recommendedName>
        <fullName evidence="5">DUF5667 domain-containing protein</fullName>
    </recommendedName>
</protein>
<dbReference type="EMBL" id="BNJK01000001">
    <property type="protein sequence ID" value="GHO95155.1"/>
    <property type="molecule type" value="Genomic_DNA"/>
</dbReference>
<feature type="transmembrane region" description="Helical" evidence="2">
    <location>
        <begin position="99"/>
        <end position="121"/>
    </location>
</feature>
<feature type="compositionally biased region" description="Low complexity" evidence="1">
    <location>
        <begin position="339"/>
        <end position="382"/>
    </location>
</feature>
<sequence>MNSFPDRLNDRLERQRQNKQPLSSRSIPQSKPTNDHDSDVDELAMLAQRLQEAPQLQVDSDFARRLEARILAHHATLSKKQSAAYPRNRLFQRTYRMPLALSIALICLLLAITLGTLTVAAQASNSGNPLYEVKQWMQGIENPHTSTEQAQAEANWSKARDQLKTLTQLADPAHAATYRQALADLDQQINKFAQSIQALPTGPDKDNLSNKLTTLKADARQTLHDILPRLRLSEKLLTTDELGRLHATIPEVDSAVMVVSHSQKQATITITGEHFQSSALLLVDNQIVESSAIMKNQDGSMVFTVDWSGKQPPQTIGILNPDGTAAQTNTLTFSVTGDNVNNTSDKNNNGNHNANNNGADNNGNSANKENTNNNGADNNNGKGKAKGKGKGNATATPTTAP</sequence>
<evidence type="ECO:0000313" key="3">
    <source>
        <dbReference type="EMBL" id="GHO95155.1"/>
    </source>
</evidence>
<keyword evidence="4" id="KW-1185">Reference proteome</keyword>
<feature type="compositionally biased region" description="Polar residues" evidence="1">
    <location>
        <begin position="18"/>
        <end position="32"/>
    </location>
</feature>
<dbReference type="RefSeq" id="WP_220205853.1">
    <property type="nucleotide sequence ID" value="NZ_BNJK01000001.1"/>
</dbReference>
<feature type="region of interest" description="Disordered" evidence="1">
    <location>
        <begin position="1"/>
        <end position="38"/>
    </location>
</feature>